<dbReference type="OMA" id="FCISACV"/>
<evidence type="ECO:0000313" key="3">
    <source>
        <dbReference type="EMBL" id="ERM94781.1"/>
    </source>
</evidence>
<evidence type="ECO:0000313" key="4">
    <source>
        <dbReference type="Proteomes" id="UP000017836"/>
    </source>
</evidence>
<dbReference type="PANTHER" id="PTHR36073:SF1">
    <property type="entry name" value="OS01G0962100 PROTEIN"/>
    <property type="match status" value="1"/>
</dbReference>
<keyword evidence="2" id="KW-0812">Transmembrane</keyword>
<accession>W1NH46</accession>
<evidence type="ECO:0000256" key="2">
    <source>
        <dbReference type="SAM" id="Phobius"/>
    </source>
</evidence>
<sequence length="351" mass="39439">MAVGPKKMGDSDPINFEIFACLCDDLVRRSSLSKLRLGAEIVGFLTITWMRVVKLLLNLYIAMCWRIIIWTVSIISLPFRILTAIQRERLLETHLLEMQAQLEMSVWQKKELEERLTVAVKQHKIVESILAEVEEEHDKAITKIEVLENELQDLREENIRLKEIHFKHLWKPRPGDPTLKYEHPREEYGTAVSWDPGLDGSNLVLKDLMQGTASHQGQCRTSLPPFGQRPILQFHRPDEVVAGRRGLALKQSLFSAFLSLLVGTIVWEAEDPCGPLVAALFSVVGMSLKSVVSFFSTLENRAASDAVALLSLNCFILGTLTAPTLPSIARLSTPPVIWLACRAGGWFAFAC</sequence>
<keyword evidence="1" id="KW-0175">Coiled coil</keyword>
<dbReference type="AlphaFoldDB" id="W1NH46"/>
<dbReference type="Gramene" id="ERM94781">
    <property type="protein sequence ID" value="ERM94781"/>
    <property type="gene ID" value="AMTR_s00011p00263640"/>
</dbReference>
<name>W1NH46_AMBTC</name>
<dbReference type="STRING" id="13333.W1NH46"/>
<reference evidence="4" key="1">
    <citation type="journal article" date="2013" name="Science">
        <title>The Amborella genome and the evolution of flowering plants.</title>
        <authorList>
            <consortium name="Amborella Genome Project"/>
        </authorList>
    </citation>
    <scope>NUCLEOTIDE SEQUENCE [LARGE SCALE GENOMIC DNA]</scope>
</reference>
<dbReference type="EMBL" id="KI397507">
    <property type="protein sequence ID" value="ERM94781.1"/>
    <property type="molecule type" value="Genomic_DNA"/>
</dbReference>
<organism evidence="3 4">
    <name type="scientific">Amborella trichopoda</name>
    <dbReference type="NCBI Taxonomy" id="13333"/>
    <lineage>
        <taxon>Eukaryota</taxon>
        <taxon>Viridiplantae</taxon>
        <taxon>Streptophyta</taxon>
        <taxon>Embryophyta</taxon>
        <taxon>Tracheophyta</taxon>
        <taxon>Spermatophyta</taxon>
        <taxon>Magnoliopsida</taxon>
        <taxon>Amborellales</taxon>
        <taxon>Amborellaceae</taxon>
        <taxon>Amborella</taxon>
    </lineage>
</organism>
<feature type="transmembrane region" description="Helical" evidence="2">
    <location>
        <begin position="59"/>
        <end position="79"/>
    </location>
</feature>
<proteinExistence type="predicted"/>
<keyword evidence="2" id="KW-0472">Membrane</keyword>
<dbReference type="eggNOG" id="ENOG502QVX6">
    <property type="taxonomic scope" value="Eukaryota"/>
</dbReference>
<evidence type="ECO:0000256" key="1">
    <source>
        <dbReference type="SAM" id="Coils"/>
    </source>
</evidence>
<keyword evidence="4" id="KW-1185">Reference proteome</keyword>
<dbReference type="Proteomes" id="UP000017836">
    <property type="component" value="Unassembled WGS sequence"/>
</dbReference>
<protein>
    <submittedName>
        <fullName evidence="3">Uncharacterized protein</fullName>
    </submittedName>
</protein>
<keyword evidence="2" id="KW-1133">Transmembrane helix</keyword>
<dbReference type="PANTHER" id="PTHR36073">
    <property type="match status" value="1"/>
</dbReference>
<feature type="coiled-coil region" evidence="1">
    <location>
        <begin position="95"/>
        <end position="164"/>
    </location>
</feature>
<dbReference type="HOGENOM" id="CLU_069016_0_0_1"/>
<gene>
    <name evidence="3" type="ORF">AMTR_s00011p00263640</name>
</gene>